<dbReference type="Proteomes" id="UP000829196">
    <property type="component" value="Unassembled WGS sequence"/>
</dbReference>
<keyword evidence="1" id="KW-0812">Transmembrane</keyword>
<feature type="transmembrane region" description="Helical" evidence="1">
    <location>
        <begin position="12"/>
        <end position="34"/>
    </location>
</feature>
<evidence type="ECO:0000313" key="2">
    <source>
        <dbReference type="EMBL" id="KAI0500663.1"/>
    </source>
</evidence>
<evidence type="ECO:0000313" key="3">
    <source>
        <dbReference type="Proteomes" id="UP000829196"/>
    </source>
</evidence>
<gene>
    <name evidence="2" type="ORF">KFK09_018879</name>
</gene>
<reference evidence="2" key="1">
    <citation type="journal article" date="2022" name="Front. Genet.">
        <title>Chromosome-Scale Assembly of the Dendrobium nobile Genome Provides Insights Into the Molecular Mechanism of the Biosynthesis of the Medicinal Active Ingredient of Dendrobium.</title>
        <authorList>
            <person name="Xu Q."/>
            <person name="Niu S.-C."/>
            <person name="Li K.-L."/>
            <person name="Zheng P.-J."/>
            <person name="Zhang X.-J."/>
            <person name="Jia Y."/>
            <person name="Liu Y."/>
            <person name="Niu Y.-X."/>
            <person name="Yu L.-H."/>
            <person name="Chen D.-F."/>
            <person name="Zhang G.-Q."/>
        </authorList>
    </citation>
    <scope>NUCLEOTIDE SEQUENCE</scope>
    <source>
        <tissue evidence="2">Leaf</tissue>
    </source>
</reference>
<dbReference type="EMBL" id="JAGYWB010000013">
    <property type="protein sequence ID" value="KAI0500663.1"/>
    <property type="molecule type" value="Genomic_DNA"/>
</dbReference>
<keyword evidence="1" id="KW-0472">Membrane</keyword>
<keyword evidence="1" id="KW-1133">Transmembrane helix</keyword>
<sequence>MISSSASSAKAIACSMICKYLVINFFTLFPSGFISPSLLPPLRYYGVTSNLLYCAQGVRSAASEEQKGPF</sequence>
<dbReference type="AlphaFoldDB" id="A0A8T3AW06"/>
<protein>
    <submittedName>
        <fullName evidence="2">Uncharacterized protein</fullName>
    </submittedName>
</protein>
<keyword evidence="3" id="KW-1185">Reference proteome</keyword>
<accession>A0A8T3AW06</accession>
<name>A0A8T3AW06_DENNO</name>
<evidence type="ECO:0000256" key="1">
    <source>
        <dbReference type="SAM" id="Phobius"/>
    </source>
</evidence>
<comment type="caution">
    <text evidence="2">The sequence shown here is derived from an EMBL/GenBank/DDBJ whole genome shotgun (WGS) entry which is preliminary data.</text>
</comment>
<proteinExistence type="predicted"/>
<organism evidence="2 3">
    <name type="scientific">Dendrobium nobile</name>
    <name type="common">Orchid</name>
    <dbReference type="NCBI Taxonomy" id="94219"/>
    <lineage>
        <taxon>Eukaryota</taxon>
        <taxon>Viridiplantae</taxon>
        <taxon>Streptophyta</taxon>
        <taxon>Embryophyta</taxon>
        <taxon>Tracheophyta</taxon>
        <taxon>Spermatophyta</taxon>
        <taxon>Magnoliopsida</taxon>
        <taxon>Liliopsida</taxon>
        <taxon>Asparagales</taxon>
        <taxon>Orchidaceae</taxon>
        <taxon>Epidendroideae</taxon>
        <taxon>Malaxideae</taxon>
        <taxon>Dendrobiinae</taxon>
        <taxon>Dendrobium</taxon>
    </lineage>
</organism>